<sequence length="460" mass="52042">MTPNNAYARRCGFSSQFSGFQMAGTKLSDKAALPFKTANKQRRQDLHVKQKRARDALKRADRFARKKEEDKNPRLREERRRRNVPITIDRKRVFDEVQDEPDDGGLGLVYDVERLKRRKLAEEQELPLEGDEQEAASEANADEDEDDADSMLEDSADDDEPAAEDDFEPSDLEDTTHDPLPSKSQLKSASSRPRALSPTRSTTSTNLSLAPAALAAKFPSLFPSPDAPPPPAPKILITTSINSTLHNEAAILTSMFPGSKYIRRSSHRYGYKFSVREIASFATNQSYTAVIVLEEALKRPSGLTIVHLPVGPTFHFTITNWYTSRSIPGHGRATDAIPELILNNFTTPLGLLTAHLFRSLFPATPDLKGRQVLALHNQRDYIFLRRHRYIFRDKRESEKSVVGPDGREVKGVEGIRVGLQELGPRLTLKLRRVDKGIQRRSGQDWEWKARMEKTRTKFQL</sequence>
<feature type="compositionally biased region" description="Acidic residues" evidence="1">
    <location>
        <begin position="123"/>
        <end position="173"/>
    </location>
</feature>
<evidence type="ECO:0000259" key="2">
    <source>
        <dbReference type="PROSITE" id="PS50833"/>
    </source>
</evidence>
<feature type="domain" description="Brix" evidence="2">
    <location>
        <begin position="231"/>
        <end position="439"/>
    </location>
</feature>
<organism evidence="3 4">
    <name type="scientific">Vermiconidia calcicola</name>
    <dbReference type="NCBI Taxonomy" id="1690605"/>
    <lineage>
        <taxon>Eukaryota</taxon>
        <taxon>Fungi</taxon>
        <taxon>Dikarya</taxon>
        <taxon>Ascomycota</taxon>
        <taxon>Pezizomycotina</taxon>
        <taxon>Dothideomycetes</taxon>
        <taxon>Dothideomycetidae</taxon>
        <taxon>Mycosphaerellales</taxon>
        <taxon>Extremaceae</taxon>
        <taxon>Vermiconidia</taxon>
    </lineage>
</organism>
<dbReference type="PROSITE" id="PS50833">
    <property type="entry name" value="BRIX"/>
    <property type="match status" value="1"/>
</dbReference>
<dbReference type="Pfam" id="PF04427">
    <property type="entry name" value="Brix"/>
    <property type="match status" value="1"/>
</dbReference>
<evidence type="ECO:0000313" key="4">
    <source>
        <dbReference type="Proteomes" id="UP001345827"/>
    </source>
</evidence>
<evidence type="ECO:0000313" key="3">
    <source>
        <dbReference type="EMBL" id="KAK5545865.1"/>
    </source>
</evidence>
<dbReference type="GO" id="GO:0005730">
    <property type="term" value="C:nucleolus"/>
    <property type="evidence" value="ECO:0007669"/>
    <property type="project" value="TreeGrafter"/>
</dbReference>
<accession>A0AAV9QR12</accession>
<dbReference type="PANTHER" id="PTHR22734">
    <property type="entry name" value="U3 SMALL NUCLEOLAR RIBONUCLEOPROTEIN PROTEIN IMP4"/>
    <property type="match status" value="1"/>
</dbReference>
<comment type="caution">
    <text evidence="3">The sequence shown here is derived from an EMBL/GenBank/DDBJ whole genome shotgun (WGS) entry which is preliminary data.</text>
</comment>
<protein>
    <submittedName>
        <fullName evidence="3">Ribosome production factor 1</fullName>
    </submittedName>
</protein>
<dbReference type="AlphaFoldDB" id="A0AAV9QR12"/>
<dbReference type="PANTHER" id="PTHR22734:SF3">
    <property type="entry name" value="RIBOSOME PRODUCTION FACTOR 1"/>
    <property type="match status" value="1"/>
</dbReference>
<proteinExistence type="predicted"/>
<feature type="compositionally biased region" description="Polar residues" evidence="1">
    <location>
        <begin position="182"/>
        <end position="191"/>
    </location>
</feature>
<dbReference type="FunFam" id="3.40.50.10480:FF:000005">
    <property type="entry name" value="Similar to RNA processing factor 1"/>
    <property type="match status" value="1"/>
</dbReference>
<name>A0AAV9QR12_9PEZI</name>
<dbReference type="InterPro" id="IPR007109">
    <property type="entry name" value="Brix"/>
</dbReference>
<dbReference type="GO" id="GO:0042134">
    <property type="term" value="F:rRNA primary transcript binding"/>
    <property type="evidence" value="ECO:0007669"/>
    <property type="project" value="InterPro"/>
</dbReference>
<dbReference type="GO" id="GO:0000470">
    <property type="term" value="P:maturation of LSU-rRNA"/>
    <property type="evidence" value="ECO:0007669"/>
    <property type="project" value="TreeGrafter"/>
</dbReference>
<feature type="compositionally biased region" description="Polar residues" evidence="1">
    <location>
        <begin position="198"/>
        <end position="207"/>
    </location>
</feature>
<keyword evidence="4" id="KW-1185">Reference proteome</keyword>
<dbReference type="Proteomes" id="UP001345827">
    <property type="component" value="Unassembled WGS sequence"/>
</dbReference>
<dbReference type="GO" id="GO:0000460">
    <property type="term" value="P:maturation of 5.8S rRNA"/>
    <property type="evidence" value="ECO:0007669"/>
    <property type="project" value="TreeGrafter"/>
</dbReference>
<evidence type="ECO:0000256" key="1">
    <source>
        <dbReference type="SAM" id="MobiDB-lite"/>
    </source>
</evidence>
<feature type="compositionally biased region" description="Basic and acidic residues" evidence="1">
    <location>
        <begin position="42"/>
        <end position="80"/>
    </location>
</feature>
<dbReference type="Gene3D" id="3.40.50.10480">
    <property type="entry name" value="Probable brix-domain ribosomal biogenesis protein"/>
    <property type="match status" value="1"/>
</dbReference>
<gene>
    <name evidence="3" type="primary">RPF1</name>
    <name evidence="3" type="ORF">LTR25_000875</name>
</gene>
<dbReference type="SMART" id="SM00879">
    <property type="entry name" value="Brix"/>
    <property type="match status" value="1"/>
</dbReference>
<dbReference type="InterPro" id="IPR044281">
    <property type="entry name" value="IMP4/RPF1"/>
</dbReference>
<feature type="region of interest" description="Disordered" evidence="1">
    <location>
        <begin position="123"/>
        <end position="207"/>
    </location>
</feature>
<reference evidence="3 4" key="1">
    <citation type="submission" date="2023-06" db="EMBL/GenBank/DDBJ databases">
        <title>Black Yeasts Isolated from many extreme environments.</title>
        <authorList>
            <person name="Coleine C."/>
            <person name="Stajich J.E."/>
            <person name="Selbmann L."/>
        </authorList>
    </citation>
    <scope>NUCLEOTIDE SEQUENCE [LARGE SCALE GENOMIC DNA]</scope>
    <source>
        <strain evidence="3 4">CCFEE 5887</strain>
    </source>
</reference>
<dbReference type="GO" id="GO:0030687">
    <property type="term" value="C:preribosome, large subunit precursor"/>
    <property type="evidence" value="ECO:0007669"/>
    <property type="project" value="TreeGrafter"/>
</dbReference>
<dbReference type="EMBL" id="JAXLQG010000001">
    <property type="protein sequence ID" value="KAK5545865.1"/>
    <property type="molecule type" value="Genomic_DNA"/>
</dbReference>
<feature type="region of interest" description="Disordered" evidence="1">
    <location>
        <begin position="38"/>
        <end position="87"/>
    </location>
</feature>
<dbReference type="SUPFAM" id="SSF52954">
    <property type="entry name" value="Class II aaRS ABD-related"/>
    <property type="match status" value="1"/>
</dbReference>